<comment type="caution">
    <text evidence="2">The sequence shown here is derived from an EMBL/GenBank/DDBJ whole genome shotgun (WGS) entry which is preliminary data.</text>
</comment>
<keyword evidence="1" id="KW-0175">Coiled coil</keyword>
<evidence type="ECO:0000256" key="1">
    <source>
        <dbReference type="SAM" id="Coils"/>
    </source>
</evidence>
<dbReference type="Proteomes" id="UP000663874">
    <property type="component" value="Unassembled WGS sequence"/>
</dbReference>
<reference evidence="2" key="1">
    <citation type="submission" date="2021-02" db="EMBL/GenBank/DDBJ databases">
        <authorList>
            <person name="Nowell W R."/>
        </authorList>
    </citation>
    <scope>NUCLEOTIDE SEQUENCE</scope>
</reference>
<evidence type="ECO:0000313" key="3">
    <source>
        <dbReference type="Proteomes" id="UP000663874"/>
    </source>
</evidence>
<feature type="coiled-coil region" evidence="1">
    <location>
        <begin position="30"/>
        <end position="57"/>
    </location>
</feature>
<organism evidence="2 3">
    <name type="scientific">Rotaria sordida</name>
    <dbReference type="NCBI Taxonomy" id="392033"/>
    <lineage>
        <taxon>Eukaryota</taxon>
        <taxon>Metazoa</taxon>
        <taxon>Spiralia</taxon>
        <taxon>Gnathifera</taxon>
        <taxon>Rotifera</taxon>
        <taxon>Eurotatoria</taxon>
        <taxon>Bdelloidea</taxon>
        <taxon>Philodinida</taxon>
        <taxon>Philodinidae</taxon>
        <taxon>Rotaria</taxon>
    </lineage>
</organism>
<proteinExistence type="predicted"/>
<protein>
    <submittedName>
        <fullName evidence="2">Uncharacterized protein</fullName>
    </submittedName>
</protein>
<accession>A0A820MC60</accession>
<dbReference type="AlphaFoldDB" id="A0A820MC60"/>
<dbReference type="EMBL" id="CAJOBE010055251">
    <property type="protein sequence ID" value="CAF4370135.1"/>
    <property type="molecule type" value="Genomic_DNA"/>
</dbReference>
<sequence>MKSETKKTMMTETDREKIATLKEKIRQMNIEAGALAIRKLQEMHEKLEKEIQLNLQTTLRRLQEEKDLVN</sequence>
<gene>
    <name evidence="2" type="ORF">FNK824_LOCUS42969</name>
</gene>
<evidence type="ECO:0000313" key="2">
    <source>
        <dbReference type="EMBL" id="CAF4370135.1"/>
    </source>
</evidence>
<name>A0A820MC60_9BILA</name>